<sequence length="1366" mass="146155">MQDPVLQGLVEYMQDMDGRQLVVATHPTLASVGIASKLQRMQLLNRRDELLLLEDDHQEAPHQHGAHVTGELEGGHQDDSAARLRRSLDISRCHVSWTTDREQELVRVLTFNGTTLEEEMRKVASASALPVINLLIQCDKAAKAALYHGDSCSSFVSAAEELQAVLLSGNVTHLRPGFLLEYEIVLQDALCIFTCFSSTGWLGRVETSEGDAEAFQGLRAALDALARKQGICLHRRTITDIPDATLMLKGKLASVGGLKAFRAKAGHSPGFALHALEQVMSKKPDTDLAEEVAFEAEWAEAAVHPGPHSLIRQPDMRLFWWRTFGSQEEVTWDIFWSRFPKDLNREAGAGLVELFIPKANREAVQRALNRGNALMVTAVEIDFAFAADRPVSATCKAILSAANLWRSIGRGRSQETFTPAINTLPLECESNHLIDMDSRVAGLVSTLRSAGGQLQALHLTGPPGAGKVTAGLAAARQLLSCAHWEAAYFANLSGCVSPTSAAFAILSAFGVPSESADASLLLAWLSRNMAMPAGCLLSIPPDLPQSINDHIIHLLQRLIKVAPQLQMIVCREEALDMPRLSTAETCLPPLPDDAAFQLLVSGASKDCSMEVLHGICAACTDSPLLLQLCSRALQHGLLSPAELLSCLTNSSDDSDPYYRLLRAMAGTLEEQLVYSALLLAQFTAPFGAPAAAEMLHLAGREARARGTLAALTRLGLLSSHGRGEAQTWTMHACIRDAACSLAEELGISHLAAKAAMVEHHRHALMGMIALHGANAPISAARLLDRCQAHVLEALAWALDSPPPPALHAYAAILWHCTPLLLPRLDISQRMALCQAVQSQASEAGQDLELAQALWQLGCVLSDQARWADALAPLRQSLLLMESLEHSDTLDIACVCNALAVVHYKLGELEQSQDLYARAYDIQVMQLGGSHADVATTMANTAGLLKALGKQSEAEIVYRTVLEMREAALGRQHPEVAACLNNLAVLLKTMGRHAEAQGMYERCIAIKEQAMGPTHPQVALSLANLAALMQAQGRTSAAEELVRRALSIREDALGPDHPLVASSYAALSALLRAGGRRAEALTYAQVALEAKQRAFGPQHAEAAAAMLHLADILRDLGRYEEAARSAQGAAAVLESEPGAHLANVATALLLEAAVALCRGDAAAAEVAAQRALGIRKQAHGAGSKEAAAAMGTLSDALRELGRHKEAEEMAVLSLEAREFECGAESLAAAASLQSLALVMLATGRAADAEAQCQRCLKIRIAKGGEGSLETAAAQQVKGAVLKAIGEPRLKEAEAAYAACLASREQKLGQQHPDTAIAMLGLGEVKALMGNTEEAKPMLQRAYSLLLRCLGASHPHTARAYKALHPDS</sequence>
<proteinExistence type="predicted"/>
<evidence type="ECO:0000256" key="3">
    <source>
        <dbReference type="SAM" id="MobiDB-lite"/>
    </source>
</evidence>
<dbReference type="Pfam" id="PF13374">
    <property type="entry name" value="TPR_10"/>
    <property type="match status" value="1"/>
</dbReference>
<feature type="region of interest" description="Disordered" evidence="3">
    <location>
        <begin position="58"/>
        <end position="78"/>
    </location>
</feature>
<name>A0ABP1GD98_9CHLO</name>
<dbReference type="InterPro" id="IPR011990">
    <property type="entry name" value="TPR-like_helical_dom_sf"/>
</dbReference>
<keyword evidence="2" id="KW-0802">TPR repeat</keyword>
<dbReference type="SUPFAM" id="SSF48452">
    <property type="entry name" value="TPR-like"/>
    <property type="match status" value="5"/>
</dbReference>
<dbReference type="PANTHER" id="PTHR45641:SF19">
    <property type="entry name" value="NEPHROCYSTIN-3"/>
    <property type="match status" value="1"/>
</dbReference>
<evidence type="ECO:0000313" key="4">
    <source>
        <dbReference type="EMBL" id="CAL5227758.1"/>
    </source>
</evidence>
<dbReference type="EMBL" id="CAXHTA020000017">
    <property type="protein sequence ID" value="CAL5227758.1"/>
    <property type="molecule type" value="Genomic_DNA"/>
</dbReference>
<keyword evidence="1" id="KW-0677">Repeat</keyword>
<dbReference type="PANTHER" id="PTHR45641">
    <property type="entry name" value="TETRATRICOPEPTIDE REPEAT PROTEIN (AFU_ORTHOLOGUE AFUA_6G03870)"/>
    <property type="match status" value="1"/>
</dbReference>
<evidence type="ECO:0000256" key="1">
    <source>
        <dbReference type="ARBA" id="ARBA00022737"/>
    </source>
</evidence>
<gene>
    <name evidence="4" type="primary">g10777</name>
    <name evidence="4" type="ORF">VP750_LOCUS9664</name>
</gene>
<keyword evidence="5" id="KW-1185">Reference proteome</keyword>
<dbReference type="Gene3D" id="1.25.40.10">
    <property type="entry name" value="Tetratricopeptide repeat domain"/>
    <property type="match status" value="4"/>
</dbReference>
<organism evidence="4 5">
    <name type="scientific">Coccomyxa viridis</name>
    <dbReference type="NCBI Taxonomy" id="1274662"/>
    <lineage>
        <taxon>Eukaryota</taxon>
        <taxon>Viridiplantae</taxon>
        <taxon>Chlorophyta</taxon>
        <taxon>core chlorophytes</taxon>
        <taxon>Trebouxiophyceae</taxon>
        <taxon>Trebouxiophyceae incertae sedis</taxon>
        <taxon>Coccomyxaceae</taxon>
        <taxon>Coccomyxa</taxon>
    </lineage>
</organism>
<dbReference type="Proteomes" id="UP001497392">
    <property type="component" value="Unassembled WGS sequence"/>
</dbReference>
<dbReference type="SMART" id="SM00028">
    <property type="entry name" value="TPR"/>
    <property type="match status" value="9"/>
</dbReference>
<reference evidence="4 5" key="1">
    <citation type="submission" date="2024-06" db="EMBL/GenBank/DDBJ databases">
        <authorList>
            <person name="Kraege A."/>
            <person name="Thomma B."/>
        </authorList>
    </citation>
    <scope>NUCLEOTIDE SEQUENCE [LARGE SCALE GENOMIC DNA]</scope>
</reference>
<protein>
    <submittedName>
        <fullName evidence="4">G10777 protein</fullName>
    </submittedName>
</protein>
<accession>A0ABP1GD98</accession>
<dbReference type="PRINTS" id="PR00381">
    <property type="entry name" value="KINESINLIGHT"/>
</dbReference>
<evidence type="ECO:0000256" key="2">
    <source>
        <dbReference type="ARBA" id="ARBA00022803"/>
    </source>
</evidence>
<dbReference type="Pfam" id="PF13424">
    <property type="entry name" value="TPR_12"/>
    <property type="match status" value="3"/>
</dbReference>
<evidence type="ECO:0000313" key="5">
    <source>
        <dbReference type="Proteomes" id="UP001497392"/>
    </source>
</evidence>
<dbReference type="InterPro" id="IPR019734">
    <property type="entry name" value="TPR_rpt"/>
</dbReference>
<comment type="caution">
    <text evidence="4">The sequence shown here is derived from an EMBL/GenBank/DDBJ whole genome shotgun (WGS) entry which is preliminary data.</text>
</comment>